<evidence type="ECO:0000313" key="2">
    <source>
        <dbReference type="Proteomes" id="UP000278807"/>
    </source>
</evidence>
<dbReference type="EMBL" id="UZAE01015251">
    <property type="protein sequence ID" value="VDO15518.1"/>
    <property type="molecule type" value="Genomic_DNA"/>
</dbReference>
<evidence type="ECO:0000313" key="3">
    <source>
        <dbReference type="WBParaSite" id="HNAJ_0001333201-mRNA-1"/>
    </source>
</evidence>
<protein>
    <submittedName>
        <fullName evidence="1 3">Uncharacterized protein</fullName>
    </submittedName>
</protein>
<dbReference type="AlphaFoldDB" id="A0A0R3TZN3"/>
<evidence type="ECO:0000313" key="1">
    <source>
        <dbReference type="EMBL" id="VDO15518.1"/>
    </source>
</evidence>
<organism evidence="3">
    <name type="scientific">Rodentolepis nana</name>
    <name type="common">Dwarf tapeworm</name>
    <name type="synonym">Hymenolepis nana</name>
    <dbReference type="NCBI Taxonomy" id="102285"/>
    <lineage>
        <taxon>Eukaryota</taxon>
        <taxon>Metazoa</taxon>
        <taxon>Spiralia</taxon>
        <taxon>Lophotrochozoa</taxon>
        <taxon>Platyhelminthes</taxon>
        <taxon>Cestoda</taxon>
        <taxon>Eucestoda</taxon>
        <taxon>Cyclophyllidea</taxon>
        <taxon>Hymenolepididae</taxon>
        <taxon>Rodentolepis</taxon>
    </lineage>
</organism>
<reference evidence="3" key="1">
    <citation type="submission" date="2017-02" db="UniProtKB">
        <authorList>
            <consortium name="WormBaseParasite"/>
        </authorList>
    </citation>
    <scope>IDENTIFICATION</scope>
</reference>
<keyword evidence="2" id="KW-1185">Reference proteome</keyword>
<sequence length="99" mass="11539">MASMPWYEVKDSGGQLDGGGWMERQEKIRGSAFRVSALMVEGTDKEECLLLTYWELLLWLRICRSWCYASAADIDQFQLELLLFRNVCLRKLLDLVQCQ</sequence>
<proteinExistence type="predicted"/>
<gene>
    <name evidence="1" type="ORF">HNAJ_LOCUS13306</name>
</gene>
<name>A0A0R3TZN3_RODNA</name>
<accession>A0A0R3TZN3</accession>
<dbReference type="WBParaSite" id="HNAJ_0001333201-mRNA-1">
    <property type="protein sequence ID" value="HNAJ_0001333201-mRNA-1"/>
    <property type="gene ID" value="HNAJ_0001333201"/>
</dbReference>
<dbReference type="Proteomes" id="UP000278807">
    <property type="component" value="Unassembled WGS sequence"/>
</dbReference>
<reference evidence="1 2" key="2">
    <citation type="submission" date="2018-11" db="EMBL/GenBank/DDBJ databases">
        <authorList>
            <consortium name="Pathogen Informatics"/>
        </authorList>
    </citation>
    <scope>NUCLEOTIDE SEQUENCE [LARGE SCALE GENOMIC DNA]</scope>
</reference>